<dbReference type="GO" id="GO:0016787">
    <property type="term" value="F:hydrolase activity"/>
    <property type="evidence" value="ECO:0007669"/>
    <property type="project" value="UniProtKB-KW"/>
</dbReference>
<feature type="transmembrane region" description="Helical" evidence="2">
    <location>
        <begin position="278"/>
        <end position="297"/>
    </location>
</feature>
<feature type="transmembrane region" description="Helical" evidence="2">
    <location>
        <begin position="395"/>
        <end position="411"/>
    </location>
</feature>
<evidence type="ECO:0000256" key="2">
    <source>
        <dbReference type="SAM" id="Phobius"/>
    </source>
</evidence>
<keyword evidence="2" id="KW-1133">Transmembrane helix</keyword>
<feature type="transmembrane region" description="Helical" evidence="2">
    <location>
        <begin position="303"/>
        <end position="322"/>
    </location>
</feature>
<name>A0A7W7CN62_9ACTN</name>
<dbReference type="AlphaFoldDB" id="A0A7W7CN62"/>
<evidence type="ECO:0000256" key="1">
    <source>
        <dbReference type="ARBA" id="ARBA00038115"/>
    </source>
</evidence>
<dbReference type="Pfam" id="PF12146">
    <property type="entry name" value="Hydrolase_4"/>
    <property type="match status" value="1"/>
</dbReference>
<organism evidence="4 5">
    <name type="scientific">Paractinoplanes abujensis</name>
    <dbReference type="NCBI Taxonomy" id="882441"/>
    <lineage>
        <taxon>Bacteria</taxon>
        <taxon>Bacillati</taxon>
        <taxon>Actinomycetota</taxon>
        <taxon>Actinomycetes</taxon>
        <taxon>Micromonosporales</taxon>
        <taxon>Micromonosporaceae</taxon>
        <taxon>Paractinoplanes</taxon>
    </lineage>
</organism>
<keyword evidence="4" id="KW-0378">Hydrolase</keyword>
<gene>
    <name evidence="4" type="ORF">BKA14_001517</name>
</gene>
<dbReference type="InterPro" id="IPR022742">
    <property type="entry name" value="Hydrolase_4"/>
</dbReference>
<protein>
    <submittedName>
        <fullName evidence="4">Dienelactone hydrolase</fullName>
    </submittedName>
</protein>
<dbReference type="InterPro" id="IPR029058">
    <property type="entry name" value="AB_hydrolase_fold"/>
</dbReference>
<dbReference type="InterPro" id="IPR050261">
    <property type="entry name" value="FrsA_esterase"/>
</dbReference>
<dbReference type="PANTHER" id="PTHR22946">
    <property type="entry name" value="DIENELACTONE HYDROLASE DOMAIN-CONTAINING PROTEIN-RELATED"/>
    <property type="match status" value="1"/>
</dbReference>
<dbReference type="PRINTS" id="PR00111">
    <property type="entry name" value="ABHYDROLASE"/>
</dbReference>
<feature type="transmembrane region" description="Helical" evidence="2">
    <location>
        <begin position="367"/>
        <end position="388"/>
    </location>
</feature>
<sequence length="469" mass="48164">MRFARRWLPSLLALIAVTVGGLLLSRFPDAEHVVVDGVPLEVMRPGGSPSGPGVVVAHGFAGSARLMRQFGDTLVARGYTVVLPDFDGHGASTREPVDLQHDLDVAVTYLRSLPGVDASRIALVGHSMGATAVTAYAVAHPEITATVALSLPGAGQVTPARPARLLLLVGQLEFPGFHRSVTQAMRGAGSDRRSASVAATEHISILYAARAHRLTADWIDAAFGRAAAATEPPSPLRRLASAGLLMLGLLAGFPAVVRLLLGRPSRLPPHPAAAPGRAAVVVVAAAIPAVFVAPLLPTNRLELGGYAGGFAALMGVAILACLRRVRSPGGGSRPLLVALLVIPYAAAAIAVPLQLGFTQAVPVGPRWWLLLVVWLGFALLAYATGLLSGRLRGDLLVAVVAVCALTAGSVAGLASGFLVLVVPLLAVLMVIQAGLSAALRCGGAPQWLVALTGSILVAWPIATTLPIAV</sequence>
<dbReference type="SUPFAM" id="SSF53474">
    <property type="entry name" value="alpha/beta-Hydrolases"/>
    <property type="match status" value="1"/>
</dbReference>
<feature type="transmembrane region" description="Helical" evidence="2">
    <location>
        <begin position="447"/>
        <end position="468"/>
    </location>
</feature>
<comment type="caution">
    <text evidence="4">The sequence shown here is derived from an EMBL/GenBank/DDBJ whole genome shotgun (WGS) entry which is preliminary data.</text>
</comment>
<evidence type="ECO:0000313" key="5">
    <source>
        <dbReference type="Proteomes" id="UP000542742"/>
    </source>
</evidence>
<dbReference type="InterPro" id="IPR000073">
    <property type="entry name" value="AB_hydrolase_1"/>
</dbReference>
<keyword evidence="2" id="KW-0812">Transmembrane</keyword>
<keyword evidence="5" id="KW-1185">Reference proteome</keyword>
<feature type="transmembrane region" description="Helical" evidence="2">
    <location>
        <begin position="334"/>
        <end position="355"/>
    </location>
</feature>
<dbReference type="Gene3D" id="3.40.50.1820">
    <property type="entry name" value="alpha/beta hydrolase"/>
    <property type="match status" value="1"/>
</dbReference>
<dbReference type="EMBL" id="JACHMF010000001">
    <property type="protein sequence ID" value="MBB4691369.1"/>
    <property type="molecule type" value="Genomic_DNA"/>
</dbReference>
<reference evidence="4 5" key="1">
    <citation type="submission" date="2020-08" db="EMBL/GenBank/DDBJ databases">
        <title>Sequencing the genomes of 1000 actinobacteria strains.</title>
        <authorList>
            <person name="Klenk H.-P."/>
        </authorList>
    </citation>
    <scope>NUCLEOTIDE SEQUENCE [LARGE SCALE GENOMIC DNA]</scope>
    <source>
        <strain evidence="4 5">DSM 45518</strain>
    </source>
</reference>
<evidence type="ECO:0000313" key="4">
    <source>
        <dbReference type="EMBL" id="MBB4691369.1"/>
    </source>
</evidence>
<feature type="transmembrane region" description="Helical" evidence="2">
    <location>
        <begin position="417"/>
        <end position="435"/>
    </location>
</feature>
<dbReference type="Proteomes" id="UP000542742">
    <property type="component" value="Unassembled WGS sequence"/>
</dbReference>
<dbReference type="RefSeq" id="WP_184950195.1">
    <property type="nucleotide sequence ID" value="NZ_BOMC01000006.1"/>
</dbReference>
<evidence type="ECO:0000259" key="3">
    <source>
        <dbReference type="Pfam" id="PF12146"/>
    </source>
</evidence>
<accession>A0A7W7CN62</accession>
<proteinExistence type="inferred from homology"/>
<feature type="transmembrane region" description="Helical" evidence="2">
    <location>
        <begin position="239"/>
        <end position="257"/>
    </location>
</feature>
<keyword evidence="2" id="KW-0472">Membrane</keyword>
<feature type="domain" description="Serine aminopeptidase S33" evidence="3">
    <location>
        <begin position="54"/>
        <end position="159"/>
    </location>
</feature>
<comment type="similarity">
    <text evidence="1">Belongs to the AB hydrolase superfamily. FUS2 hydrolase family.</text>
</comment>